<dbReference type="CDD" id="cd03801">
    <property type="entry name" value="GT4_PimA-like"/>
    <property type="match status" value="1"/>
</dbReference>
<dbReference type="RefSeq" id="WP_138326003.1">
    <property type="nucleotide sequence ID" value="NZ_VCDI01000003.1"/>
</dbReference>
<feature type="domain" description="Glycosyl transferase family 1" evidence="1">
    <location>
        <begin position="209"/>
        <end position="355"/>
    </location>
</feature>
<dbReference type="InterPro" id="IPR001296">
    <property type="entry name" value="Glyco_trans_1"/>
</dbReference>
<dbReference type="SUPFAM" id="SSF53756">
    <property type="entry name" value="UDP-Glycosyltransferase/glycogen phosphorylase"/>
    <property type="match status" value="2"/>
</dbReference>
<dbReference type="EMBL" id="VCDI01000003">
    <property type="protein sequence ID" value="TLU72540.1"/>
    <property type="molecule type" value="Genomic_DNA"/>
</dbReference>
<dbReference type="Gene3D" id="3.40.50.2000">
    <property type="entry name" value="Glycogen Phosphorylase B"/>
    <property type="match status" value="4"/>
</dbReference>
<dbReference type="PANTHER" id="PTHR45947:SF3">
    <property type="entry name" value="SULFOQUINOVOSYL TRANSFERASE SQD2"/>
    <property type="match status" value="1"/>
</dbReference>
<dbReference type="Proteomes" id="UP000305654">
    <property type="component" value="Unassembled WGS sequence"/>
</dbReference>
<keyword evidence="3" id="KW-0808">Transferase</keyword>
<feature type="domain" description="Glycosyl transferase family 1" evidence="1">
    <location>
        <begin position="618"/>
        <end position="774"/>
    </location>
</feature>
<organism evidence="3 4">
    <name type="scientific">Lichenicoccus roseus</name>
    <dbReference type="NCBI Taxonomy" id="2683649"/>
    <lineage>
        <taxon>Bacteria</taxon>
        <taxon>Pseudomonadati</taxon>
        <taxon>Pseudomonadota</taxon>
        <taxon>Alphaproteobacteria</taxon>
        <taxon>Acetobacterales</taxon>
        <taxon>Acetobacteraceae</taxon>
        <taxon>Lichenicoccus</taxon>
    </lineage>
</organism>
<dbReference type="OrthoDB" id="9793726at2"/>
<protein>
    <submittedName>
        <fullName evidence="3">Glycosyltransferase</fullName>
    </submittedName>
</protein>
<reference evidence="3 4" key="1">
    <citation type="submission" date="2019-05" db="EMBL/GenBank/DDBJ databases">
        <authorList>
            <person name="Pankratov T."/>
            <person name="Grouzdev D."/>
        </authorList>
    </citation>
    <scope>NUCLEOTIDE SEQUENCE [LARGE SCALE GENOMIC DNA]</scope>
    <source>
        <strain evidence="3 4">KEBCLARHB70R</strain>
    </source>
</reference>
<evidence type="ECO:0000259" key="1">
    <source>
        <dbReference type="Pfam" id="PF00534"/>
    </source>
</evidence>
<dbReference type="AlphaFoldDB" id="A0A5R9J4I9"/>
<evidence type="ECO:0000259" key="2">
    <source>
        <dbReference type="Pfam" id="PF13439"/>
    </source>
</evidence>
<dbReference type="InterPro" id="IPR050194">
    <property type="entry name" value="Glycosyltransferase_grp1"/>
</dbReference>
<evidence type="ECO:0000313" key="4">
    <source>
        <dbReference type="Proteomes" id="UP000305654"/>
    </source>
</evidence>
<dbReference type="PANTHER" id="PTHR45947">
    <property type="entry name" value="SULFOQUINOVOSYL TRANSFERASE SQD2"/>
    <property type="match status" value="1"/>
</dbReference>
<feature type="domain" description="Glycosyltransferase subfamily 4-like N-terminal" evidence="2">
    <location>
        <begin position="432"/>
        <end position="604"/>
    </location>
</feature>
<feature type="domain" description="Glycosyltransferase subfamily 4-like N-terminal" evidence="2">
    <location>
        <begin position="35"/>
        <end position="198"/>
    </location>
</feature>
<dbReference type="GO" id="GO:0016758">
    <property type="term" value="F:hexosyltransferase activity"/>
    <property type="evidence" value="ECO:0007669"/>
    <property type="project" value="TreeGrafter"/>
</dbReference>
<proteinExistence type="predicted"/>
<evidence type="ECO:0000313" key="3">
    <source>
        <dbReference type="EMBL" id="TLU72540.1"/>
    </source>
</evidence>
<dbReference type="InterPro" id="IPR028098">
    <property type="entry name" value="Glyco_trans_4-like_N"/>
</dbReference>
<dbReference type="Pfam" id="PF13439">
    <property type="entry name" value="Glyco_transf_4"/>
    <property type="match status" value="2"/>
</dbReference>
<gene>
    <name evidence="3" type="ORF">FE263_10825</name>
</gene>
<sequence length="801" mass="89386">MNVELDPGSVRSGTVIPTHPRRIRILHSVGHLSRGGIENWLFQLIKRLDPERFEHHVMVWTREQEAFTAEFLAAGVRVHALPGHINPVRFAKQFRKLVKADGPFEILHTHGTQFHGFVMLLASTASIRVRIAHSHTDIQPVLHHARLIYRAYAKIGHLAIRLLSTGGLAVSELAAVSMFGKDWRTDPRWRVLYCGVDLRSFSIAPDPSLRNELKIPARCRVIGHVGRFEIQKNHEFLIEVIAAACRLEPDIHFLLIGNGTLRDNCVERVRERGLDSHVTFITDCRTVPQYMVSAMDGFVLPSLYEGLGLVAVEAQAAGLACLLSDRVPSEASVVRGRATHLPLEVGAERWARALLSLPPRIDSRHPGVAAEIAAHGFEIVDAVASIDQYYREAVQRSVVQKTRLGQPAKALERPVVFIAHPSDLLTDHLPNGDGLVAYGFIRELLRRDYRLHIATRGTALQAPLPANAVMHPIPRRFRSELLDRLHYMLAIRRLLRRLRRDEQIDLVHQMNPVFAGLSLGLAGCGLPIVLGTYVARWPRGESYEYGHAALRTRVTSIGRWLINLMHQSTASALLITTPAATNRIPLPGMSRRKSHVVRHGIDTTLFHPGTGTGVSAGDRPPTILFYSHLDQRKGVFILVDAFCLLVREMPEARLLMVGRGDHLEELRAHVERSGCVDRIEIRKPIKRHEAPALLRECSVYCLPSFGEPYATTVLEAMACGRPVVVTRAGGLPHMVCEEGSICVPPGDARALAEALLTVLRSDERQARMGAENRKYVESNFTWARVGDDLEAVYRQVAGLRR</sequence>
<keyword evidence="4" id="KW-1185">Reference proteome</keyword>
<accession>A0A5R9J4I9</accession>
<dbReference type="Pfam" id="PF00534">
    <property type="entry name" value="Glycos_transf_1"/>
    <property type="match status" value="2"/>
</dbReference>
<name>A0A5R9J4I9_9PROT</name>
<comment type="caution">
    <text evidence="3">The sequence shown here is derived from an EMBL/GenBank/DDBJ whole genome shotgun (WGS) entry which is preliminary data.</text>
</comment>